<evidence type="ECO:0000256" key="2">
    <source>
        <dbReference type="ARBA" id="ARBA00005810"/>
    </source>
</evidence>
<dbReference type="GO" id="GO:0016301">
    <property type="term" value="F:kinase activity"/>
    <property type="evidence" value="ECO:0007669"/>
    <property type="project" value="UniProtKB-KW"/>
</dbReference>
<dbReference type="GO" id="GO:0046654">
    <property type="term" value="P:tetrahydrofolate biosynthetic process"/>
    <property type="evidence" value="ECO:0007669"/>
    <property type="project" value="UniProtKB-UniPathway"/>
</dbReference>
<dbReference type="GO" id="GO:0003848">
    <property type="term" value="F:2-amino-4-hydroxy-6-hydroxymethyldihydropteridine diphosphokinase activity"/>
    <property type="evidence" value="ECO:0007669"/>
    <property type="project" value="UniProtKB-EC"/>
</dbReference>
<dbReference type="InterPro" id="IPR035907">
    <property type="entry name" value="Hppk_sf"/>
</dbReference>
<dbReference type="RefSeq" id="WP_090079585.1">
    <property type="nucleotide sequence ID" value="NZ_FOQT01000002.1"/>
</dbReference>
<proteinExistence type="inferred from homology"/>
<evidence type="ECO:0000256" key="4">
    <source>
        <dbReference type="ARBA" id="ARBA00016218"/>
    </source>
</evidence>
<evidence type="ECO:0000256" key="10">
    <source>
        <dbReference type="ARBA" id="ARBA00029409"/>
    </source>
</evidence>
<comment type="similarity">
    <text evidence="2">Belongs to the HPPK family.</text>
</comment>
<dbReference type="EMBL" id="FOQT01000002">
    <property type="protein sequence ID" value="SFI14491.1"/>
    <property type="molecule type" value="Genomic_DNA"/>
</dbReference>
<keyword evidence="7 14" id="KW-0418">Kinase</keyword>
<evidence type="ECO:0000256" key="8">
    <source>
        <dbReference type="ARBA" id="ARBA00022840"/>
    </source>
</evidence>
<dbReference type="EC" id="2.7.6.3" evidence="3"/>
<sequence length="140" mass="16019">MSQHSVVLLLGSNLGNAKLNIDQALFFLQEEIGEIKQKSEHLSSSAVEFESCNIFCNIALRIFTDLSPFKLLQKLKQYEKKMGRQIDSADLGKYSDRIIDIDIVLFDNLTFKSKKLTIPHDKNLNERDFSKKLIAQLVDN</sequence>
<organism evidence="14 15">
    <name type="scientific">Halpernia frigidisoli</name>
    <dbReference type="NCBI Taxonomy" id="1125876"/>
    <lineage>
        <taxon>Bacteria</taxon>
        <taxon>Pseudomonadati</taxon>
        <taxon>Bacteroidota</taxon>
        <taxon>Flavobacteriia</taxon>
        <taxon>Flavobacteriales</taxon>
        <taxon>Weeksellaceae</taxon>
        <taxon>Chryseobacterium group</taxon>
        <taxon>Halpernia</taxon>
    </lineage>
</organism>
<dbReference type="AlphaFoldDB" id="A0A1I3FU82"/>
<evidence type="ECO:0000256" key="5">
    <source>
        <dbReference type="ARBA" id="ARBA00022679"/>
    </source>
</evidence>
<evidence type="ECO:0000256" key="9">
    <source>
        <dbReference type="ARBA" id="ARBA00022909"/>
    </source>
</evidence>
<evidence type="ECO:0000256" key="12">
    <source>
        <dbReference type="ARBA" id="ARBA00033413"/>
    </source>
</evidence>
<comment type="function">
    <text evidence="10">Catalyzes the transfer of pyrophosphate from adenosine triphosphate (ATP) to 6-hydroxymethyl-7,8-dihydropterin, an enzymatic step in folate biosynthesis pathway.</text>
</comment>
<gene>
    <name evidence="14" type="ORF">SAMN05443292_1619</name>
</gene>
<evidence type="ECO:0000256" key="3">
    <source>
        <dbReference type="ARBA" id="ARBA00013253"/>
    </source>
</evidence>
<dbReference type="GO" id="GO:0005524">
    <property type="term" value="F:ATP binding"/>
    <property type="evidence" value="ECO:0007669"/>
    <property type="project" value="UniProtKB-KW"/>
</dbReference>
<comment type="pathway">
    <text evidence="1">Cofactor biosynthesis; tetrahydrofolate biosynthesis; 2-amino-4-hydroxy-6-hydroxymethyl-7,8-dihydropteridine diphosphate from 7,8-dihydroneopterin triphosphate: step 4/4.</text>
</comment>
<dbReference type="PANTHER" id="PTHR43071:SF1">
    <property type="entry name" value="2-AMINO-4-HYDROXY-6-HYDROXYMETHYLDIHYDROPTERIDINE PYROPHOSPHOKINASE"/>
    <property type="match status" value="1"/>
</dbReference>
<dbReference type="SUPFAM" id="SSF55083">
    <property type="entry name" value="6-hydroxymethyl-7,8-dihydropterin pyrophosphokinase, HPPK"/>
    <property type="match status" value="1"/>
</dbReference>
<keyword evidence="5" id="KW-0808">Transferase</keyword>
<dbReference type="STRING" id="1125876.SAMN05443292_1619"/>
<dbReference type="Gene3D" id="3.30.70.560">
    <property type="entry name" value="7,8-Dihydro-6-hydroxymethylpterin-pyrophosphokinase HPPK"/>
    <property type="match status" value="1"/>
</dbReference>
<protein>
    <recommendedName>
        <fullName evidence="4">2-amino-4-hydroxy-6-hydroxymethyldihydropteridine pyrophosphokinase</fullName>
        <ecNumber evidence="3">2.7.6.3</ecNumber>
    </recommendedName>
    <alternativeName>
        <fullName evidence="11">6-hydroxymethyl-7,8-dihydropterin pyrophosphokinase</fullName>
    </alternativeName>
    <alternativeName>
        <fullName evidence="12">7,8-dihydro-6-hydroxymethylpterin-pyrophosphokinase</fullName>
    </alternativeName>
</protein>
<evidence type="ECO:0000256" key="7">
    <source>
        <dbReference type="ARBA" id="ARBA00022777"/>
    </source>
</evidence>
<feature type="domain" description="7,8-dihydro-6-hydroxymethylpterin-pyrophosphokinase" evidence="13">
    <location>
        <begin position="8"/>
        <end position="137"/>
    </location>
</feature>
<dbReference type="Pfam" id="PF01288">
    <property type="entry name" value="HPPK"/>
    <property type="match status" value="1"/>
</dbReference>
<dbReference type="InterPro" id="IPR000550">
    <property type="entry name" value="Hppk"/>
</dbReference>
<reference evidence="14 15" key="1">
    <citation type="submission" date="2016-10" db="EMBL/GenBank/DDBJ databases">
        <authorList>
            <person name="de Groot N.N."/>
        </authorList>
    </citation>
    <scope>NUCLEOTIDE SEQUENCE [LARGE SCALE GENOMIC DNA]</scope>
    <source>
        <strain evidence="14 15">DSM 26000</strain>
    </source>
</reference>
<dbReference type="UniPathway" id="UPA00077">
    <property type="reaction ID" value="UER00155"/>
</dbReference>
<evidence type="ECO:0000313" key="15">
    <source>
        <dbReference type="Proteomes" id="UP000198931"/>
    </source>
</evidence>
<dbReference type="NCBIfam" id="TIGR01498">
    <property type="entry name" value="folK"/>
    <property type="match status" value="1"/>
</dbReference>
<dbReference type="OrthoDB" id="9808041at2"/>
<name>A0A1I3FU82_9FLAO</name>
<evidence type="ECO:0000256" key="11">
    <source>
        <dbReference type="ARBA" id="ARBA00029766"/>
    </source>
</evidence>
<dbReference type="PANTHER" id="PTHR43071">
    <property type="entry name" value="2-AMINO-4-HYDROXY-6-HYDROXYMETHYLDIHYDROPTERIDINE PYROPHOSPHOKINASE"/>
    <property type="match status" value="1"/>
</dbReference>
<evidence type="ECO:0000256" key="1">
    <source>
        <dbReference type="ARBA" id="ARBA00005051"/>
    </source>
</evidence>
<keyword evidence="8" id="KW-0067">ATP-binding</keyword>
<keyword evidence="15" id="KW-1185">Reference proteome</keyword>
<dbReference type="Proteomes" id="UP000198931">
    <property type="component" value="Unassembled WGS sequence"/>
</dbReference>
<evidence type="ECO:0000313" key="14">
    <source>
        <dbReference type="EMBL" id="SFI14491.1"/>
    </source>
</evidence>
<dbReference type="GO" id="GO:0046656">
    <property type="term" value="P:folic acid biosynthetic process"/>
    <property type="evidence" value="ECO:0007669"/>
    <property type="project" value="UniProtKB-KW"/>
</dbReference>
<keyword evidence="6" id="KW-0547">Nucleotide-binding</keyword>
<dbReference type="CDD" id="cd00483">
    <property type="entry name" value="HPPK"/>
    <property type="match status" value="1"/>
</dbReference>
<evidence type="ECO:0000256" key="6">
    <source>
        <dbReference type="ARBA" id="ARBA00022741"/>
    </source>
</evidence>
<accession>A0A1I3FU82</accession>
<evidence type="ECO:0000259" key="13">
    <source>
        <dbReference type="Pfam" id="PF01288"/>
    </source>
</evidence>
<keyword evidence="9" id="KW-0289">Folate biosynthesis</keyword>